<protein>
    <submittedName>
        <fullName evidence="1">Uncharacterized protein</fullName>
    </submittedName>
</protein>
<gene>
    <name evidence="1" type="ORF">SAMN05216324_10491</name>
</gene>
<sequence length="75" mass="8840">MYKIDWNSFKVKNENYTQAFEDLSYRLFCRKHNFPEGIKADFNQAGLETYPKKSYATDLNIGFSLNFSITVSARR</sequence>
<proteinExistence type="predicted"/>
<name>A0A1K2IL39_9FLAO</name>
<evidence type="ECO:0000313" key="2">
    <source>
        <dbReference type="Proteomes" id="UP000182034"/>
    </source>
</evidence>
<organism evidence="1 2">
    <name type="scientific">Chryseobacterium limigenitum</name>
    <dbReference type="NCBI Taxonomy" id="1612149"/>
    <lineage>
        <taxon>Bacteria</taxon>
        <taxon>Pseudomonadati</taxon>
        <taxon>Bacteroidota</taxon>
        <taxon>Flavobacteriia</taxon>
        <taxon>Flavobacteriales</taxon>
        <taxon>Weeksellaceae</taxon>
        <taxon>Chryseobacterium group</taxon>
        <taxon>Chryseobacterium</taxon>
    </lineage>
</organism>
<dbReference type="AlphaFoldDB" id="A0A1K2IL39"/>
<dbReference type="OrthoDB" id="779537at2"/>
<dbReference type="Proteomes" id="UP000182034">
    <property type="component" value="Unassembled WGS sequence"/>
</dbReference>
<dbReference type="STRING" id="1612149.SAMN05216324_10491"/>
<dbReference type="EMBL" id="FPKW01000004">
    <property type="protein sequence ID" value="SFZ93022.1"/>
    <property type="molecule type" value="Genomic_DNA"/>
</dbReference>
<keyword evidence="2" id="KW-1185">Reference proteome</keyword>
<dbReference type="RefSeq" id="WP_139255433.1">
    <property type="nucleotide sequence ID" value="NZ_FPKW01000004.1"/>
</dbReference>
<reference evidence="2" key="1">
    <citation type="submission" date="2016-10" db="EMBL/GenBank/DDBJ databases">
        <authorList>
            <person name="Varghese N."/>
            <person name="Submissions S."/>
        </authorList>
    </citation>
    <scope>NUCLEOTIDE SEQUENCE [LARGE SCALE GENOMIC DNA]</scope>
    <source>
        <strain evidence="2">SUR2</strain>
    </source>
</reference>
<evidence type="ECO:0000313" key="1">
    <source>
        <dbReference type="EMBL" id="SFZ93022.1"/>
    </source>
</evidence>
<accession>A0A1K2IL39</accession>